<dbReference type="AlphaFoldDB" id="A0A150SYJ5"/>
<sequence>MPAGGMALWAKVDAAIDADAWAERSLARKVAFSAGRRFAFDGKRRPFLRLGFAALDEREIREAVERMVQAL</sequence>
<reference evidence="1 2" key="1">
    <citation type="submission" date="2014-02" db="EMBL/GenBank/DDBJ databases">
        <title>The small core and large imbalanced accessory genome model reveals a collaborative survival strategy of Sorangium cellulosum strains in nature.</title>
        <authorList>
            <person name="Han K."/>
            <person name="Peng R."/>
            <person name="Blom J."/>
            <person name="Li Y.-Z."/>
        </authorList>
    </citation>
    <scope>NUCLEOTIDE SEQUENCE [LARGE SCALE GENOMIC DNA]</scope>
    <source>
        <strain evidence="1 2">So0149</strain>
    </source>
</reference>
<gene>
    <name evidence="1" type="ORF">BE18_21930</name>
</gene>
<organism evidence="1 2">
    <name type="scientific">Sorangium cellulosum</name>
    <name type="common">Polyangium cellulosum</name>
    <dbReference type="NCBI Taxonomy" id="56"/>
    <lineage>
        <taxon>Bacteria</taxon>
        <taxon>Pseudomonadati</taxon>
        <taxon>Myxococcota</taxon>
        <taxon>Polyangia</taxon>
        <taxon>Polyangiales</taxon>
        <taxon>Polyangiaceae</taxon>
        <taxon>Sorangium</taxon>
    </lineage>
</organism>
<accession>A0A150SYJ5</accession>
<dbReference type="EMBL" id="JEMC01001387">
    <property type="protein sequence ID" value="KYF97575.1"/>
    <property type="molecule type" value="Genomic_DNA"/>
</dbReference>
<evidence type="ECO:0000313" key="1">
    <source>
        <dbReference type="EMBL" id="KYF97575.1"/>
    </source>
</evidence>
<dbReference type="Gene3D" id="3.90.1150.10">
    <property type="entry name" value="Aspartate Aminotransferase, domain 1"/>
    <property type="match status" value="1"/>
</dbReference>
<dbReference type="Proteomes" id="UP000075515">
    <property type="component" value="Unassembled WGS sequence"/>
</dbReference>
<dbReference type="InterPro" id="IPR015422">
    <property type="entry name" value="PyrdxlP-dep_Trfase_small"/>
</dbReference>
<dbReference type="SUPFAM" id="SSF53383">
    <property type="entry name" value="PLP-dependent transferases"/>
    <property type="match status" value="1"/>
</dbReference>
<proteinExistence type="predicted"/>
<evidence type="ECO:0008006" key="3">
    <source>
        <dbReference type="Google" id="ProtNLM"/>
    </source>
</evidence>
<name>A0A150SYJ5_SORCE</name>
<protein>
    <recommendedName>
        <fullName evidence="3">Aminotransferase class I/classII domain-containing protein</fullName>
    </recommendedName>
</protein>
<dbReference type="InterPro" id="IPR015424">
    <property type="entry name" value="PyrdxlP-dep_Trfase"/>
</dbReference>
<evidence type="ECO:0000313" key="2">
    <source>
        <dbReference type="Proteomes" id="UP000075515"/>
    </source>
</evidence>
<comment type="caution">
    <text evidence="1">The sequence shown here is derived from an EMBL/GenBank/DDBJ whole genome shotgun (WGS) entry which is preliminary data.</text>
</comment>